<dbReference type="Proteomes" id="UP000001514">
    <property type="component" value="Unassembled WGS sequence"/>
</dbReference>
<sequence>VANSLINLYGKCGCVEDARKVFDLIKNRDVVSWNSIISAYVQQGNHREFFELHLEMELHGVDFDAVTYVCLLTACSHAGMIDRGRDFFSSMADDRKISQAVEHYACVVDLLARAGWLTQADELIRVIPFEVDVETYMALLGACRMQNDFCLGCRIVRRVLQLNPRHLGAYSLLHNML</sequence>
<keyword evidence="4" id="KW-1185">Reference proteome</keyword>
<dbReference type="OMA" id="CGKATAL"/>
<dbReference type="PANTHER" id="PTHR47926">
    <property type="entry name" value="PENTATRICOPEPTIDE REPEAT-CONTAINING PROTEIN"/>
    <property type="match status" value="1"/>
</dbReference>
<dbReference type="GO" id="GO:0003723">
    <property type="term" value="F:RNA binding"/>
    <property type="evidence" value="ECO:0007669"/>
    <property type="project" value="InterPro"/>
</dbReference>
<dbReference type="Pfam" id="PF13041">
    <property type="entry name" value="PPR_2"/>
    <property type="match status" value="1"/>
</dbReference>
<dbReference type="KEGG" id="smo:SELMODRAFT_71754"/>
<reference evidence="3 4" key="1">
    <citation type="journal article" date="2011" name="Science">
        <title>The Selaginella genome identifies genetic changes associated with the evolution of vascular plants.</title>
        <authorList>
            <person name="Banks J.A."/>
            <person name="Nishiyama T."/>
            <person name="Hasebe M."/>
            <person name="Bowman J.L."/>
            <person name="Gribskov M."/>
            <person name="dePamphilis C."/>
            <person name="Albert V.A."/>
            <person name="Aono N."/>
            <person name="Aoyama T."/>
            <person name="Ambrose B.A."/>
            <person name="Ashton N.W."/>
            <person name="Axtell M.J."/>
            <person name="Barker E."/>
            <person name="Barker M.S."/>
            <person name="Bennetzen J.L."/>
            <person name="Bonawitz N.D."/>
            <person name="Chapple C."/>
            <person name="Cheng C."/>
            <person name="Correa L.G."/>
            <person name="Dacre M."/>
            <person name="DeBarry J."/>
            <person name="Dreyer I."/>
            <person name="Elias M."/>
            <person name="Engstrom E.M."/>
            <person name="Estelle M."/>
            <person name="Feng L."/>
            <person name="Finet C."/>
            <person name="Floyd S.K."/>
            <person name="Frommer W.B."/>
            <person name="Fujita T."/>
            <person name="Gramzow L."/>
            <person name="Gutensohn M."/>
            <person name="Harholt J."/>
            <person name="Hattori M."/>
            <person name="Heyl A."/>
            <person name="Hirai T."/>
            <person name="Hiwatashi Y."/>
            <person name="Ishikawa M."/>
            <person name="Iwata M."/>
            <person name="Karol K.G."/>
            <person name="Koehler B."/>
            <person name="Kolukisaoglu U."/>
            <person name="Kubo M."/>
            <person name="Kurata T."/>
            <person name="Lalonde S."/>
            <person name="Li K."/>
            <person name="Li Y."/>
            <person name="Litt A."/>
            <person name="Lyons E."/>
            <person name="Manning G."/>
            <person name="Maruyama T."/>
            <person name="Michael T.P."/>
            <person name="Mikami K."/>
            <person name="Miyazaki S."/>
            <person name="Morinaga S."/>
            <person name="Murata T."/>
            <person name="Mueller-Roeber B."/>
            <person name="Nelson D.R."/>
            <person name="Obara M."/>
            <person name="Oguri Y."/>
            <person name="Olmstead R.G."/>
            <person name="Onodera N."/>
            <person name="Petersen B.L."/>
            <person name="Pils B."/>
            <person name="Prigge M."/>
            <person name="Rensing S.A."/>
            <person name="Riano-Pachon D.M."/>
            <person name="Roberts A.W."/>
            <person name="Sato Y."/>
            <person name="Scheller H.V."/>
            <person name="Schulz B."/>
            <person name="Schulz C."/>
            <person name="Shakirov E.V."/>
            <person name="Shibagaki N."/>
            <person name="Shinohara N."/>
            <person name="Shippen D.E."/>
            <person name="Soerensen I."/>
            <person name="Sotooka R."/>
            <person name="Sugimoto N."/>
            <person name="Sugita M."/>
            <person name="Sumikawa N."/>
            <person name="Tanurdzic M."/>
            <person name="Theissen G."/>
            <person name="Ulvskov P."/>
            <person name="Wakazuki S."/>
            <person name="Weng J.K."/>
            <person name="Willats W.W."/>
            <person name="Wipf D."/>
            <person name="Wolf P.G."/>
            <person name="Yang L."/>
            <person name="Zimmer A.D."/>
            <person name="Zhu Q."/>
            <person name="Mitros T."/>
            <person name="Hellsten U."/>
            <person name="Loque D."/>
            <person name="Otillar R."/>
            <person name="Salamov A."/>
            <person name="Schmutz J."/>
            <person name="Shapiro H."/>
            <person name="Lindquist E."/>
            <person name="Lucas S."/>
            <person name="Rokhsar D."/>
            <person name="Grigoriev I.V."/>
        </authorList>
    </citation>
    <scope>NUCLEOTIDE SEQUENCE [LARGE SCALE GENOMIC DNA]</scope>
</reference>
<dbReference type="EMBL" id="GL377620">
    <property type="protein sequence ID" value="EFJ16142.1"/>
    <property type="molecule type" value="Genomic_DNA"/>
</dbReference>
<dbReference type="AlphaFoldDB" id="D8SHN2"/>
<dbReference type="InParanoid" id="D8SHN2"/>
<gene>
    <name evidence="3" type="ORF">SELMODRAFT_71754</name>
</gene>
<evidence type="ECO:0000313" key="3">
    <source>
        <dbReference type="EMBL" id="EFJ16142.1"/>
    </source>
</evidence>
<feature type="non-terminal residue" evidence="3">
    <location>
        <position position="1"/>
    </location>
</feature>
<dbReference type="PANTHER" id="PTHR47926:SF455">
    <property type="entry name" value="PENTACOTRIPEPTIDE-REPEAT REGION OF PRORP DOMAIN-CONTAINING PROTEIN"/>
    <property type="match status" value="1"/>
</dbReference>
<feature type="non-terminal residue" evidence="3">
    <location>
        <position position="177"/>
    </location>
</feature>
<dbReference type="STRING" id="88036.D8SHN2"/>
<dbReference type="HOGENOM" id="CLU_002706_0_0_1"/>
<dbReference type="eggNOG" id="KOG4197">
    <property type="taxonomic scope" value="Eukaryota"/>
</dbReference>
<dbReference type="InterPro" id="IPR011990">
    <property type="entry name" value="TPR-like_helical_dom_sf"/>
</dbReference>
<accession>D8SHN2</accession>
<dbReference type="GO" id="GO:0009451">
    <property type="term" value="P:RNA modification"/>
    <property type="evidence" value="ECO:0007669"/>
    <property type="project" value="InterPro"/>
</dbReference>
<feature type="repeat" description="PPR" evidence="2">
    <location>
        <begin position="64"/>
        <end position="98"/>
    </location>
</feature>
<dbReference type="Gene3D" id="1.25.40.10">
    <property type="entry name" value="Tetratricopeptide repeat domain"/>
    <property type="match status" value="1"/>
</dbReference>
<proteinExistence type="predicted"/>
<protein>
    <recommendedName>
        <fullName evidence="5">Pentacotripeptide-repeat region of PRORP domain-containing protein</fullName>
    </recommendedName>
</protein>
<evidence type="ECO:0000256" key="2">
    <source>
        <dbReference type="PROSITE-ProRule" id="PRU00708"/>
    </source>
</evidence>
<dbReference type="FunFam" id="1.25.40.10:FF:000158">
    <property type="entry name" value="pentatricopeptide repeat-containing protein At2g33680"/>
    <property type="match status" value="1"/>
</dbReference>
<evidence type="ECO:0000313" key="4">
    <source>
        <dbReference type="Proteomes" id="UP000001514"/>
    </source>
</evidence>
<dbReference type="NCBIfam" id="TIGR00756">
    <property type="entry name" value="PPR"/>
    <property type="match status" value="3"/>
</dbReference>
<dbReference type="PROSITE" id="PS51375">
    <property type="entry name" value="PPR"/>
    <property type="match status" value="2"/>
</dbReference>
<organism evidence="4">
    <name type="scientific">Selaginella moellendorffii</name>
    <name type="common">Spikemoss</name>
    <dbReference type="NCBI Taxonomy" id="88036"/>
    <lineage>
        <taxon>Eukaryota</taxon>
        <taxon>Viridiplantae</taxon>
        <taxon>Streptophyta</taxon>
        <taxon>Embryophyta</taxon>
        <taxon>Tracheophyta</taxon>
        <taxon>Lycopodiopsida</taxon>
        <taxon>Selaginellales</taxon>
        <taxon>Selaginellaceae</taxon>
        <taxon>Selaginella</taxon>
    </lineage>
</organism>
<dbReference type="InterPro" id="IPR046960">
    <property type="entry name" value="PPR_At4g14850-like_plant"/>
</dbReference>
<dbReference type="GO" id="GO:0048731">
    <property type="term" value="P:system development"/>
    <property type="evidence" value="ECO:0007669"/>
    <property type="project" value="UniProtKB-ARBA"/>
</dbReference>
<keyword evidence="1" id="KW-0677">Repeat</keyword>
<evidence type="ECO:0000256" key="1">
    <source>
        <dbReference type="ARBA" id="ARBA00022737"/>
    </source>
</evidence>
<feature type="repeat" description="PPR" evidence="2">
    <location>
        <begin position="29"/>
        <end position="63"/>
    </location>
</feature>
<evidence type="ECO:0008006" key="5">
    <source>
        <dbReference type="Google" id="ProtNLM"/>
    </source>
</evidence>
<name>D8SHN2_SELML</name>
<dbReference type="Gramene" id="EFJ16142">
    <property type="protein sequence ID" value="EFJ16142"/>
    <property type="gene ID" value="SELMODRAFT_71754"/>
</dbReference>
<dbReference type="InterPro" id="IPR002885">
    <property type="entry name" value="PPR_rpt"/>
</dbReference>